<evidence type="ECO:0000256" key="1">
    <source>
        <dbReference type="SAM" id="MobiDB-lite"/>
    </source>
</evidence>
<comment type="caution">
    <text evidence="2">The sequence shown here is derived from an EMBL/GenBank/DDBJ whole genome shotgun (WGS) entry which is preliminary data.</text>
</comment>
<accession>A0A426XHL9</accession>
<organism evidence="2 3">
    <name type="scientific">Ensete ventricosum</name>
    <name type="common">Abyssinian banana</name>
    <name type="synonym">Musa ensete</name>
    <dbReference type="NCBI Taxonomy" id="4639"/>
    <lineage>
        <taxon>Eukaryota</taxon>
        <taxon>Viridiplantae</taxon>
        <taxon>Streptophyta</taxon>
        <taxon>Embryophyta</taxon>
        <taxon>Tracheophyta</taxon>
        <taxon>Spermatophyta</taxon>
        <taxon>Magnoliopsida</taxon>
        <taxon>Liliopsida</taxon>
        <taxon>Zingiberales</taxon>
        <taxon>Musaceae</taxon>
        <taxon>Ensete</taxon>
    </lineage>
</organism>
<reference evidence="2 3" key="1">
    <citation type="journal article" date="2014" name="Agronomy (Basel)">
        <title>A Draft Genome Sequence for Ensete ventricosum, the Drought-Tolerant Tree Against Hunger.</title>
        <authorList>
            <person name="Harrison J."/>
            <person name="Moore K.A."/>
            <person name="Paszkiewicz K."/>
            <person name="Jones T."/>
            <person name="Grant M."/>
            <person name="Ambacheew D."/>
            <person name="Muzemil S."/>
            <person name="Studholme D.J."/>
        </authorList>
    </citation>
    <scope>NUCLEOTIDE SEQUENCE [LARGE SCALE GENOMIC DNA]</scope>
</reference>
<dbReference type="AlphaFoldDB" id="A0A426XHL9"/>
<sequence length="224" mass="25281">MVTDPHVGLPRTAGPPTWPTRRGKLARRKYGRASGRMASLTQVRPTPLPADACPTARTAGMVEVCNNMVSHKGSQVASIRMKHTDDDEERVFSLGGISSQQQIISKRFWPSNRMSLHEYSGREKSRDVHTEALRVYDEEEEPARIVVCRLPETRSFSIRCRRRVFLHPLLLPYPVFFDFMVLAVSDPGCVLLRFHGNKSVRGVICNEIDTGLSRGFSPFEERAS</sequence>
<dbReference type="Proteomes" id="UP000287651">
    <property type="component" value="Unassembled WGS sequence"/>
</dbReference>
<evidence type="ECO:0000313" key="3">
    <source>
        <dbReference type="Proteomes" id="UP000287651"/>
    </source>
</evidence>
<name>A0A426XHL9_ENSVE</name>
<evidence type="ECO:0000313" key="2">
    <source>
        <dbReference type="EMBL" id="RRT38930.1"/>
    </source>
</evidence>
<proteinExistence type="predicted"/>
<feature type="region of interest" description="Disordered" evidence="1">
    <location>
        <begin position="1"/>
        <end position="38"/>
    </location>
</feature>
<protein>
    <submittedName>
        <fullName evidence="2">Uncharacterized protein</fullName>
    </submittedName>
</protein>
<gene>
    <name evidence="2" type="ORF">B296_00034477</name>
</gene>
<dbReference type="EMBL" id="AMZH03020675">
    <property type="protein sequence ID" value="RRT38930.1"/>
    <property type="molecule type" value="Genomic_DNA"/>
</dbReference>
<feature type="compositionally biased region" description="Basic residues" evidence="1">
    <location>
        <begin position="21"/>
        <end position="31"/>
    </location>
</feature>